<feature type="region of interest" description="Disordered" evidence="1">
    <location>
        <begin position="752"/>
        <end position="778"/>
    </location>
</feature>
<dbReference type="GO" id="GO:0032039">
    <property type="term" value="C:integrator complex"/>
    <property type="evidence" value="ECO:0007669"/>
    <property type="project" value="TreeGrafter"/>
</dbReference>
<dbReference type="AlphaFoldDB" id="A0AA85IY89"/>
<keyword evidence="2" id="KW-1185">Reference proteome</keyword>
<evidence type="ECO:0008006" key="4">
    <source>
        <dbReference type="Google" id="ProtNLM"/>
    </source>
</evidence>
<evidence type="ECO:0000313" key="3">
    <source>
        <dbReference type="WBParaSite" id="TREG1_120140.2"/>
    </source>
</evidence>
<feature type="region of interest" description="Disordered" evidence="1">
    <location>
        <begin position="1037"/>
        <end position="1074"/>
    </location>
</feature>
<dbReference type="InterPro" id="IPR016024">
    <property type="entry name" value="ARM-type_fold"/>
</dbReference>
<sequence length="1104" mass="123145">MVAPECEKILSKLHALTSTASKESSVLSVISEAFTSSSAHVRSGCLDLLAVWNSPQLCLSAGSAGEVVLWHTGDSDPRVRDRAFHCLLMWLRSLNHAESSRTGKLKHSSNHKESMKRELTAWFESNLESVYAAACQGLLDNEEMVRRTSLHVLGKLSISWPHHALVDVPLFPMSSSVSCLDSDLEHTDLVDDAFSRVCSRIQDPSRYVRQLAAQIMSDLAKFVTEDCLLQTLEKTVMSDRQVRRSLLEQYNNTSKTAAAAADIRTQGRHSGTDSVSLIATGSNGAVISGLEDDYFEVRCTTLATVTHIASLSTRFASNCQDLLVDMLTDDIQDVRLAAVRALSAVGDKVPVKSEQVSIITSALAEGSGRIRRRLHHLLSQCRLASAPCLISLLDGLLQNLRRYPEDRDNLWRCAASVGRNHPVFVETCLSSLLRTHSWLSGPEPVKEDPAYLTVLLLVLNAEPNVPGMQAKFPRHVASTKIYLQELLPSLLPKTPVDDGFQDYSPTVIPNKKLCLDNDCVSNMPGSGHYTLYKLVASIVCRIQKTLSTIHDELHHYCLPTAPHQTKLEENGKSFHRRIPSYEYQSRRNSLLYRLVFNDLWNCAKKLDHIERLNNLLYWLKLLSTTGWYLVSTIVLIHFNSSRTQSTRGIQLVNNNNNNTRVNNNYQLNNSKENTNTAMHRRIIQLLSKLVRNSLKMTYLFSGKTKHEALYVSKLYTGALNALKSFTKNKVLLDFSPLVNALNSLVQLLNNPNQMMSSNNNNNNNTNDNNNNNIFSPPSSPPVLTVEPSVVYIPMNRKRSLPPMELDYEQSSELSYTQDDKALIDYLMDLSKRLIPVYAILIQPSNLSSIALNLIGAVEENDKIGGIGGSRSMIPFTKYQDTLNENDSISVVVNSMNNNNSSSSNNNNSRIHGNNSIIPEIRFTAIIASAMIRIRALIVGLSIDVARKHVCIIFRRPEPSSFSSGMKSNSTNTRGILYHWWPPMNSWHLLDEDISTSSTNQNYLEIRTHIQLTAGRWSDSGTIELGLGYCIQPTDYNCSSSSSSNTTVGNVVEKEADDEEELEEAEDCTDTDEKSPMQLPFVIPLTPISLLSKVKLVPCAPVNQW</sequence>
<reference evidence="2" key="1">
    <citation type="submission" date="2022-06" db="EMBL/GenBank/DDBJ databases">
        <authorList>
            <person name="Berger JAMES D."/>
            <person name="Berger JAMES D."/>
        </authorList>
    </citation>
    <scope>NUCLEOTIDE SEQUENCE [LARGE SCALE GENOMIC DNA]</scope>
</reference>
<dbReference type="Gene3D" id="1.25.10.10">
    <property type="entry name" value="Leucine-rich Repeat Variant"/>
    <property type="match status" value="1"/>
</dbReference>
<evidence type="ECO:0000256" key="1">
    <source>
        <dbReference type="SAM" id="MobiDB-lite"/>
    </source>
</evidence>
<dbReference type="WBParaSite" id="TREG1_120140.2">
    <property type="protein sequence ID" value="TREG1_120140.2"/>
    <property type="gene ID" value="TREG1_120140"/>
</dbReference>
<protein>
    <recommendedName>
        <fullName evidence="4">Integrator complex subunit 4</fullName>
    </recommendedName>
</protein>
<name>A0AA85IY89_TRIRE</name>
<dbReference type="GO" id="GO:0016180">
    <property type="term" value="P:snRNA processing"/>
    <property type="evidence" value="ECO:0007669"/>
    <property type="project" value="TreeGrafter"/>
</dbReference>
<feature type="compositionally biased region" description="Low complexity" evidence="1">
    <location>
        <begin position="752"/>
        <end position="776"/>
    </location>
</feature>
<organism evidence="2 3">
    <name type="scientific">Trichobilharzia regenti</name>
    <name type="common">Nasal bird schistosome</name>
    <dbReference type="NCBI Taxonomy" id="157069"/>
    <lineage>
        <taxon>Eukaryota</taxon>
        <taxon>Metazoa</taxon>
        <taxon>Spiralia</taxon>
        <taxon>Lophotrochozoa</taxon>
        <taxon>Platyhelminthes</taxon>
        <taxon>Trematoda</taxon>
        <taxon>Digenea</taxon>
        <taxon>Strigeidida</taxon>
        <taxon>Schistosomatoidea</taxon>
        <taxon>Schistosomatidae</taxon>
        <taxon>Trichobilharzia</taxon>
    </lineage>
</organism>
<dbReference type="Proteomes" id="UP000050795">
    <property type="component" value="Unassembled WGS sequence"/>
</dbReference>
<evidence type="ECO:0000313" key="2">
    <source>
        <dbReference type="Proteomes" id="UP000050795"/>
    </source>
</evidence>
<dbReference type="SUPFAM" id="SSF48371">
    <property type="entry name" value="ARM repeat"/>
    <property type="match status" value="1"/>
</dbReference>
<feature type="compositionally biased region" description="Acidic residues" evidence="1">
    <location>
        <begin position="1054"/>
        <end position="1069"/>
    </location>
</feature>
<dbReference type="PANTHER" id="PTHR20938:SF0">
    <property type="entry name" value="INTEGRATOR COMPLEX SUBUNIT 4"/>
    <property type="match status" value="1"/>
</dbReference>
<dbReference type="PANTHER" id="PTHR20938">
    <property type="entry name" value="INTEGRATOR COMPLEX SUBUNIT 4"/>
    <property type="match status" value="1"/>
</dbReference>
<dbReference type="InterPro" id="IPR011989">
    <property type="entry name" value="ARM-like"/>
</dbReference>
<reference evidence="3" key="2">
    <citation type="submission" date="2023-11" db="UniProtKB">
        <authorList>
            <consortium name="WormBaseParasite"/>
        </authorList>
    </citation>
    <scope>IDENTIFICATION</scope>
</reference>
<accession>A0AA85IY89</accession>
<proteinExistence type="predicted"/>